<dbReference type="InterPro" id="IPR023753">
    <property type="entry name" value="FAD/NAD-binding_dom"/>
</dbReference>
<dbReference type="AlphaFoldDB" id="A0A162FD55"/>
<dbReference type="SUPFAM" id="SSF51905">
    <property type="entry name" value="FAD/NAD(P)-binding domain"/>
    <property type="match status" value="2"/>
</dbReference>
<comment type="caution">
    <text evidence="9">The sequence shown here is derived from an EMBL/GenBank/DDBJ whole genome shotgun (WGS) entry which is preliminary data.</text>
</comment>
<dbReference type="InterPro" id="IPR016156">
    <property type="entry name" value="FAD/NAD-linked_Rdtase_dimer_sf"/>
</dbReference>
<dbReference type="STRING" id="519424.AZF04_01975"/>
<reference evidence="9" key="1">
    <citation type="submission" date="2016-02" db="EMBL/GenBank/DDBJ databases">
        <title>Genome sequence of Bacillus trypoxylicola KCTC 13244(T).</title>
        <authorList>
            <person name="Jeong H."/>
            <person name="Park S.-H."/>
            <person name="Choi S.-K."/>
        </authorList>
    </citation>
    <scope>NUCLEOTIDE SEQUENCE [LARGE SCALE GENOMIC DNA]</scope>
    <source>
        <strain evidence="9">KCTC 13244</strain>
    </source>
</reference>
<protein>
    <recommendedName>
        <fullName evidence="11">NADH dehydrogenase</fullName>
    </recommendedName>
</protein>
<dbReference type="PANTHER" id="PTHR43429">
    <property type="entry name" value="PYRIDINE NUCLEOTIDE-DISULFIDE OXIDOREDUCTASE DOMAIN-CONTAINING"/>
    <property type="match status" value="1"/>
</dbReference>
<dbReference type="GO" id="GO:0016491">
    <property type="term" value="F:oxidoreductase activity"/>
    <property type="evidence" value="ECO:0007669"/>
    <property type="project" value="UniProtKB-KW"/>
</dbReference>
<dbReference type="PRINTS" id="PR00368">
    <property type="entry name" value="FADPNR"/>
</dbReference>
<evidence type="ECO:0000313" key="9">
    <source>
        <dbReference type="EMBL" id="KYG35335.1"/>
    </source>
</evidence>
<evidence type="ECO:0000256" key="6">
    <source>
        <dbReference type="ARBA" id="ARBA00023284"/>
    </source>
</evidence>
<evidence type="ECO:0008006" key="11">
    <source>
        <dbReference type="Google" id="ProtNLM"/>
    </source>
</evidence>
<accession>A0A162FD55</accession>
<dbReference type="InterPro" id="IPR036188">
    <property type="entry name" value="FAD/NAD-bd_sf"/>
</dbReference>
<dbReference type="Proteomes" id="UP000075806">
    <property type="component" value="Unassembled WGS sequence"/>
</dbReference>
<feature type="domain" description="Pyridine nucleotide-disulphide oxidoreductase dimerisation" evidence="7">
    <location>
        <begin position="317"/>
        <end position="417"/>
    </location>
</feature>
<comment type="similarity">
    <text evidence="2">Belongs to the class-III pyridine nucleotide-disulfide oxidoreductase family.</text>
</comment>
<evidence type="ECO:0000259" key="7">
    <source>
        <dbReference type="Pfam" id="PF02852"/>
    </source>
</evidence>
<evidence type="ECO:0000256" key="4">
    <source>
        <dbReference type="ARBA" id="ARBA00022827"/>
    </source>
</evidence>
<dbReference type="SUPFAM" id="SSF55424">
    <property type="entry name" value="FAD/NAD-linked reductases, dimerisation (C-terminal) domain"/>
    <property type="match status" value="1"/>
</dbReference>
<proteinExistence type="inferred from homology"/>
<evidence type="ECO:0000256" key="2">
    <source>
        <dbReference type="ARBA" id="ARBA00009130"/>
    </source>
</evidence>
<evidence type="ECO:0000256" key="3">
    <source>
        <dbReference type="ARBA" id="ARBA00022630"/>
    </source>
</evidence>
<dbReference type="InterPro" id="IPR050260">
    <property type="entry name" value="FAD-bd_OxRdtase"/>
</dbReference>
<name>A0A162FD55_9BACI</name>
<feature type="domain" description="FAD/NAD(P)-binding" evidence="8">
    <location>
        <begin position="2"/>
        <end position="293"/>
    </location>
</feature>
<gene>
    <name evidence="9" type="ORF">AZF04_01975</name>
</gene>
<keyword evidence="10" id="KW-1185">Reference proteome</keyword>
<dbReference type="PRINTS" id="PR00411">
    <property type="entry name" value="PNDRDTASEI"/>
</dbReference>
<evidence type="ECO:0000313" key="10">
    <source>
        <dbReference type="Proteomes" id="UP000075806"/>
    </source>
</evidence>
<evidence type="ECO:0000259" key="8">
    <source>
        <dbReference type="Pfam" id="PF07992"/>
    </source>
</evidence>
<keyword evidence="5" id="KW-0560">Oxidoreductase</keyword>
<organism evidence="9 10">
    <name type="scientific">Alkalihalobacillus trypoxylicola</name>
    <dbReference type="NCBI Taxonomy" id="519424"/>
    <lineage>
        <taxon>Bacteria</taxon>
        <taxon>Bacillati</taxon>
        <taxon>Bacillota</taxon>
        <taxon>Bacilli</taxon>
        <taxon>Bacillales</taxon>
        <taxon>Bacillaceae</taxon>
        <taxon>Alkalihalobacillus</taxon>
    </lineage>
</organism>
<dbReference type="Gene3D" id="3.50.50.60">
    <property type="entry name" value="FAD/NAD(P)-binding domain"/>
    <property type="match status" value="2"/>
</dbReference>
<dbReference type="Pfam" id="PF02852">
    <property type="entry name" value="Pyr_redox_dim"/>
    <property type="match status" value="1"/>
</dbReference>
<keyword evidence="6" id="KW-0676">Redox-active center</keyword>
<sequence>MSAAMQIHRKKPKENIVILEKGAYFSYAQCGLPYVIEGSVQEVSDLIVRSYDVYRTKFHLDVRPHHEVTEMDSERQIIHGFNHQTKSSFSIPYEKLLIATGASPIMPNIEGHTYKGVFTFKTIPDLEKVLDYMADKEHVTIVGGGYIGLELAEAFVTHQKKVRIVERNGRLSKKWGEEFTNQVEQQARLKGIELSFNETVLSLKGNEQQEIVAIQTDQHLYHTDMVIFAIGIEPNTSFVDKVVEKLDNGALVVNEFLQTNLPSVYAAGDCATQYHRIKEENDYIPLGTHANKQGRIAGMNLAGEKKTFKGVIGTAIFRFFDLTVARTGLSYVEAKEKFKKANKIQYKGMDRAGYFKQSQSLLIEIIYDEQSRRLLGAEIIGKEGVDKRVDVLSVALFNEMKVDELEHLDLSYAPPFNGVWDPIQQAARRAKNQSK</sequence>
<dbReference type="EMBL" id="LTAO01000001">
    <property type="protein sequence ID" value="KYG35335.1"/>
    <property type="molecule type" value="Genomic_DNA"/>
</dbReference>
<keyword evidence="3" id="KW-0285">Flavoprotein</keyword>
<dbReference type="PANTHER" id="PTHR43429:SF1">
    <property type="entry name" value="NAD(P)H SULFUR OXIDOREDUCTASE (COA-DEPENDENT)"/>
    <property type="match status" value="1"/>
</dbReference>
<evidence type="ECO:0000256" key="5">
    <source>
        <dbReference type="ARBA" id="ARBA00023002"/>
    </source>
</evidence>
<evidence type="ECO:0000256" key="1">
    <source>
        <dbReference type="ARBA" id="ARBA00001974"/>
    </source>
</evidence>
<keyword evidence="4" id="KW-0274">FAD</keyword>
<comment type="cofactor">
    <cofactor evidence="1">
        <name>FAD</name>
        <dbReference type="ChEBI" id="CHEBI:57692"/>
    </cofactor>
</comment>
<dbReference type="InterPro" id="IPR004099">
    <property type="entry name" value="Pyr_nucl-diS_OxRdtase_dimer"/>
</dbReference>
<dbReference type="Pfam" id="PF07992">
    <property type="entry name" value="Pyr_redox_2"/>
    <property type="match status" value="1"/>
</dbReference>